<dbReference type="PANTHER" id="PTHR47717">
    <property type="entry name" value="PEPTIDYL-PROLYL CIS-TRANS ISOMERASE FKBP19, CHLOROPLASTIC"/>
    <property type="match status" value="1"/>
</dbReference>
<feature type="signal peptide" evidence="1">
    <location>
        <begin position="1"/>
        <end position="38"/>
    </location>
</feature>
<dbReference type="PANTHER" id="PTHR47717:SF1">
    <property type="entry name" value="PEPTIDYL-PROLYL CIS-TRANS ISOMERASE FKBP19, CHLOROPLASTIC"/>
    <property type="match status" value="1"/>
</dbReference>
<dbReference type="SUPFAM" id="SSF54534">
    <property type="entry name" value="FKBP-like"/>
    <property type="match status" value="1"/>
</dbReference>
<reference evidence="2" key="1">
    <citation type="submission" date="2014-11" db="EMBL/GenBank/DDBJ databases">
        <authorList>
            <person name="Otto D Thomas"/>
            <person name="Naeem Raeece"/>
        </authorList>
    </citation>
    <scope>NUCLEOTIDE SEQUENCE</scope>
</reference>
<dbReference type="EMBL" id="CDMZ01004488">
    <property type="protein sequence ID" value="CEM49897.1"/>
    <property type="molecule type" value="Genomic_DNA"/>
</dbReference>
<name>A0A0G4HZ94_9ALVE</name>
<dbReference type="GO" id="GO:0009579">
    <property type="term" value="C:thylakoid"/>
    <property type="evidence" value="ECO:0007669"/>
    <property type="project" value="TreeGrafter"/>
</dbReference>
<organism evidence="2">
    <name type="scientific">Chromera velia CCMP2878</name>
    <dbReference type="NCBI Taxonomy" id="1169474"/>
    <lineage>
        <taxon>Eukaryota</taxon>
        <taxon>Sar</taxon>
        <taxon>Alveolata</taxon>
        <taxon>Colpodellida</taxon>
        <taxon>Chromeraceae</taxon>
        <taxon>Chromera</taxon>
    </lineage>
</organism>
<sequence>MGYSRRDGRDGLASSQGRLFSRSALLLLFLLGVQRSHSFSISSTFSELPSFRLGERTERRPLPASILYSIDDVSEVETEGKGKIVSRRSLTNTSPVWLLAGLAAATSGFAKPSLAAQDLSVYGSETKRDALGKARTRYEDFKMLPSGAQVKDVKTGQQGEKPQAGDRVVIDWEGYTIGYYGRIFEKKQGTIKGGAFYNDDSAAQPYFRFVVSRPIGQSVSVCMVDRSIR</sequence>
<dbReference type="InterPro" id="IPR044208">
    <property type="entry name" value="FKBP19-like"/>
</dbReference>
<dbReference type="VEuPathDB" id="CryptoDB:Cvel_33896"/>
<feature type="chain" id="PRO_5005192027" description="Peptidylprolyl isomerase" evidence="1">
    <location>
        <begin position="39"/>
        <end position="229"/>
    </location>
</feature>
<evidence type="ECO:0000256" key="1">
    <source>
        <dbReference type="SAM" id="SignalP"/>
    </source>
</evidence>
<accession>A0A0G4HZ94</accession>
<dbReference type="GO" id="GO:0009507">
    <property type="term" value="C:chloroplast"/>
    <property type="evidence" value="ECO:0007669"/>
    <property type="project" value="TreeGrafter"/>
</dbReference>
<proteinExistence type="predicted"/>
<evidence type="ECO:0008006" key="3">
    <source>
        <dbReference type="Google" id="ProtNLM"/>
    </source>
</evidence>
<keyword evidence="1" id="KW-0732">Signal</keyword>
<dbReference type="GO" id="GO:0003755">
    <property type="term" value="F:peptidyl-prolyl cis-trans isomerase activity"/>
    <property type="evidence" value="ECO:0007669"/>
    <property type="project" value="InterPro"/>
</dbReference>
<protein>
    <recommendedName>
        <fullName evidence="3">Peptidylprolyl isomerase</fullName>
    </recommendedName>
</protein>
<dbReference type="InterPro" id="IPR046357">
    <property type="entry name" value="PPIase_dom_sf"/>
</dbReference>
<evidence type="ECO:0000313" key="2">
    <source>
        <dbReference type="EMBL" id="CEM49897.1"/>
    </source>
</evidence>
<dbReference type="AlphaFoldDB" id="A0A0G4HZ94"/>
<gene>
    <name evidence="2" type="ORF">Cvel_33896</name>
</gene>
<dbReference type="Gene3D" id="3.10.50.40">
    <property type="match status" value="1"/>
</dbReference>